<dbReference type="Pfam" id="PF01255">
    <property type="entry name" value="Prenyltransf"/>
    <property type="match status" value="1"/>
</dbReference>
<dbReference type="GO" id="GO:0071555">
    <property type="term" value="P:cell wall organization"/>
    <property type="evidence" value="ECO:0007669"/>
    <property type="project" value="UniProtKB-KW"/>
</dbReference>
<feature type="binding site" evidence="2">
    <location>
        <position position="204"/>
    </location>
    <ligand>
        <name>Mg(2+)</name>
        <dbReference type="ChEBI" id="CHEBI:18420"/>
    </ligand>
</feature>
<dbReference type="RefSeq" id="WP_039136080.1">
    <property type="nucleotide sequence ID" value="NZ_JPXY01000039.1"/>
</dbReference>
<feature type="binding site" evidence="2">
    <location>
        <begin position="18"/>
        <end position="21"/>
    </location>
    <ligand>
        <name>substrate</name>
    </ligand>
</feature>
<evidence type="ECO:0000313" key="4">
    <source>
        <dbReference type="Proteomes" id="UP000030418"/>
    </source>
</evidence>
<feature type="binding site" evidence="2">
    <location>
        <begin position="62"/>
        <end position="64"/>
    </location>
    <ligand>
        <name>substrate</name>
    </ligand>
</feature>
<dbReference type="GO" id="GO:0000287">
    <property type="term" value="F:magnesium ion binding"/>
    <property type="evidence" value="ECO:0007669"/>
    <property type="project" value="UniProtKB-UniRule"/>
</dbReference>
<feature type="active site" description="Proton acceptor" evidence="2">
    <location>
        <position position="65"/>
    </location>
</feature>
<name>A0A0A2XJZ9_9PAST</name>
<feature type="active site" evidence="2">
    <location>
        <position position="17"/>
    </location>
</feature>
<comment type="cofactor">
    <cofactor evidence="2">
        <name>Mg(2+)</name>
        <dbReference type="ChEBI" id="CHEBI:18420"/>
    </cofactor>
    <text evidence="2">Binds 2 magnesium ions per subunit.</text>
</comment>
<dbReference type="Gene3D" id="3.40.1180.10">
    <property type="entry name" value="Decaprenyl diphosphate synthase-like"/>
    <property type="match status" value="1"/>
</dbReference>
<keyword evidence="2" id="KW-0961">Cell wall biogenesis/degradation</keyword>
<dbReference type="EMBL" id="JPXY01000039">
    <property type="protein sequence ID" value="KGQ30975.1"/>
    <property type="molecule type" value="Genomic_DNA"/>
</dbReference>
<dbReference type="SUPFAM" id="SSF64005">
    <property type="entry name" value="Undecaprenyl diphosphate synthase"/>
    <property type="match status" value="1"/>
</dbReference>
<dbReference type="PANTHER" id="PTHR10291">
    <property type="entry name" value="DEHYDRODOLICHYL DIPHOSPHATE SYNTHASE FAMILY MEMBER"/>
    <property type="match status" value="1"/>
</dbReference>
<feature type="binding site" evidence="2">
    <location>
        <position position="185"/>
    </location>
    <ligand>
        <name>substrate</name>
    </ligand>
</feature>
<organism evidence="3 4">
    <name type="scientific">Gallibacterium genomosp. 2</name>
    <dbReference type="NCBI Taxonomy" id="155517"/>
    <lineage>
        <taxon>Bacteria</taxon>
        <taxon>Pseudomonadati</taxon>
        <taxon>Pseudomonadota</taxon>
        <taxon>Gammaproteobacteria</taxon>
        <taxon>Pasteurellales</taxon>
        <taxon>Pasteurellaceae</taxon>
        <taxon>Gallibacterium</taxon>
    </lineage>
</organism>
<dbReference type="CDD" id="cd00475">
    <property type="entry name" value="Cis_IPPS"/>
    <property type="match status" value="1"/>
</dbReference>
<dbReference type="InterPro" id="IPR036424">
    <property type="entry name" value="UPP_synth-like_sf"/>
</dbReference>
<proteinExistence type="inferred from homology"/>
<dbReference type="InterPro" id="IPR018520">
    <property type="entry name" value="UPP_synth-like_CS"/>
</dbReference>
<feature type="binding site" evidence="2">
    <location>
        <position position="68"/>
    </location>
    <ligand>
        <name>substrate</name>
    </ligand>
</feature>
<dbReference type="GO" id="GO:0005829">
    <property type="term" value="C:cytosol"/>
    <property type="evidence" value="ECO:0007669"/>
    <property type="project" value="TreeGrafter"/>
</dbReference>
<comment type="caution">
    <text evidence="3">The sequence shown here is derived from an EMBL/GenBank/DDBJ whole genome shotgun (WGS) entry which is preliminary data.</text>
</comment>
<keyword evidence="2" id="KW-0573">Peptidoglycan synthesis</keyword>
<comment type="catalytic activity">
    <reaction evidence="2">
        <text>8 isopentenyl diphosphate + (2E,6E)-farnesyl diphosphate = di-trans,octa-cis-undecaprenyl diphosphate + 8 diphosphate</text>
        <dbReference type="Rhea" id="RHEA:27551"/>
        <dbReference type="ChEBI" id="CHEBI:33019"/>
        <dbReference type="ChEBI" id="CHEBI:58405"/>
        <dbReference type="ChEBI" id="CHEBI:128769"/>
        <dbReference type="ChEBI" id="CHEBI:175763"/>
        <dbReference type="EC" id="2.5.1.31"/>
    </reaction>
</comment>
<feature type="binding site" evidence="2">
    <location>
        <position position="30"/>
    </location>
    <ligand>
        <name>substrate</name>
    </ligand>
</feature>
<dbReference type="InterPro" id="IPR001441">
    <property type="entry name" value="UPP_synth-like"/>
</dbReference>
<dbReference type="GO" id="GO:0008834">
    <property type="term" value="F:ditrans,polycis-undecaprenyl-diphosphate synthase [(2E,6E)-farnesyl-diphosphate specific] activity"/>
    <property type="evidence" value="ECO:0007669"/>
    <property type="project" value="UniProtKB-UniRule"/>
</dbReference>
<keyword evidence="2" id="KW-0479">Metal-binding</keyword>
<dbReference type="GO" id="GO:0008360">
    <property type="term" value="P:regulation of cell shape"/>
    <property type="evidence" value="ECO:0007669"/>
    <property type="project" value="UniProtKB-KW"/>
</dbReference>
<dbReference type="GO" id="GO:0009252">
    <property type="term" value="P:peptidoglycan biosynthetic process"/>
    <property type="evidence" value="ECO:0007669"/>
    <property type="project" value="UniProtKB-UniRule"/>
</dbReference>
<keyword evidence="1 2" id="KW-0808">Transferase</keyword>
<evidence type="ECO:0000256" key="1">
    <source>
        <dbReference type="ARBA" id="ARBA00022679"/>
    </source>
</evidence>
<comment type="function">
    <text evidence="2">Catalyzes the sequential condensation of isopentenyl diphosphate (IPP) with (2E,6E)-farnesyl diphosphate (E,E-FPP) to yield (2Z,6Z,10Z,14Z,18Z,22Z,26Z,30Z,34E,38E)-undecaprenyl diphosphate (di-trans,octa-cis-UPP). UPP is the precursor of glycosyl carrier lipid in the biosynthesis of bacterial cell wall polysaccharide components such as peptidoglycan and lipopolysaccharide.</text>
</comment>
<accession>A0A0A2XJZ9</accession>
<dbReference type="PANTHER" id="PTHR10291:SF0">
    <property type="entry name" value="DEHYDRODOLICHYL DIPHOSPHATE SYNTHASE 2"/>
    <property type="match status" value="1"/>
</dbReference>
<dbReference type="GO" id="GO:0016094">
    <property type="term" value="P:polyprenol biosynthetic process"/>
    <property type="evidence" value="ECO:0007669"/>
    <property type="project" value="TreeGrafter"/>
</dbReference>
<keyword evidence="4" id="KW-1185">Reference proteome</keyword>
<dbReference type="NCBIfam" id="NF011405">
    <property type="entry name" value="PRK14830.1"/>
    <property type="match status" value="1"/>
</dbReference>
<feature type="binding site" evidence="2">
    <location>
        <position position="34"/>
    </location>
    <ligand>
        <name>substrate</name>
    </ligand>
</feature>
<dbReference type="FunFam" id="3.40.1180.10:FF:000001">
    <property type="entry name" value="(2E,6E)-farnesyl-diphosphate-specific ditrans,polycis-undecaprenyl-diphosphate synthase"/>
    <property type="match status" value="1"/>
</dbReference>
<dbReference type="EC" id="2.5.1.31" evidence="2"/>
<comment type="subunit">
    <text evidence="2">Homodimer.</text>
</comment>
<dbReference type="AlphaFoldDB" id="A0A0A2XJZ9"/>
<reference evidence="3 4" key="1">
    <citation type="submission" date="2014-08" db="EMBL/GenBank/DDBJ databases">
        <title>Chaperone-usher fimbriae in a diverse selection of Gallibacterium genomes.</title>
        <authorList>
            <person name="Kudirkiene E."/>
            <person name="Bager R.J."/>
            <person name="Johnson T.J."/>
            <person name="Bojesen A.M."/>
        </authorList>
    </citation>
    <scope>NUCLEOTIDE SEQUENCE [LARGE SCALE GENOMIC DNA]</scope>
    <source>
        <strain evidence="3 4">CCM5976</strain>
    </source>
</reference>
<dbReference type="NCBIfam" id="TIGR00055">
    <property type="entry name" value="uppS"/>
    <property type="match status" value="1"/>
</dbReference>
<comment type="similarity">
    <text evidence="2">Belongs to the UPP synthase family.</text>
</comment>
<evidence type="ECO:0000256" key="2">
    <source>
        <dbReference type="HAMAP-Rule" id="MF_01139"/>
    </source>
</evidence>
<protein>
    <recommendedName>
        <fullName evidence="2">Ditrans,polycis-undecaprenyl-diphosphate synthase ((2E,6E)-farnesyl-diphosphate specific)</fullName>
        <ecNumber evidence="2">2.5.1.31</ecNumber>
    </recommendedName>
    <alternativeName>
        <fullName evidence="2">Ditrans,polycis-undecaprenylcistransferase</fullName>
    </alternativeName>
    <alternativeName>
        <fullName evidence="2">Undecaprenyl diphosphate synthase</fullName>
        <shortName evidence="2">UDS</shortName>
    </alternativeName>
    <alternativeName>
        <fullName evidence="2">Undecaprenyl pyrophosphate synthase</fullName>
        <shortName evidence="2">UPP synthase</shortName>
    </alternativeName>
</protein>
<keyword evidence="2" id="KW-0133">Cell shape</keyword>
<evidence type="ECO:0000313" key="3">
    <source>
        <dbReference type="EMBL" id="KGQ30975.1"/>
    </source>
</evidence>
<dbReference type="HAMAP" id="MF_01139">
    <property type="entry name" value="ISPT"/>
    <property type="match status" value="1"/>
</dbReference>
<dbReference type="Proteomes" id="UP000030418">
    <property type="component" value="Unassembled WGS sequence"/>
</dbReference>
<feature type="binding site" evidence="2">
    <location>
        <position position="66"/>
    </location>
    <ligand>
        <name>substrate</name>
    </ligand>
</feature>
<feature type="binding site" evidence="2">
    <location>
        <position position="22"/>
    </location>
    <ligand>
        <name>substrate</name>
    </ligand>
</feature>
<sequence>MSLDPENIPQHVAIIMDGNGRWAKQKGKLRVFGHRNGAQAVKRAVYYAAQTGIKYLTLYAFSSENWQRPENEVNALMDLFIRMLDLEVNKLHKNNIRLNILGDISRFSEGLQKRIHYAEQLTQNNTQLTLNIAANYGGRWDILQAAKHMCYEVQRGVIELENVDESLFSNYLTTENQPMVDLLIRTSGEQRISNFLLWQAAYAEFYFTEVLWPDFSEQEFEQALYFYQQRERRFGALSKGS</sequence>
<gene>
    <name evidence="2" type="primary">uppS</name>
    <name evidence="3" type="ORF">P375_08675</name>
</gene>
<dbReference type="PROSITE" id="PS01066">
    <property type="entry name" value="UPP_SYNTHASE"/>
    <property type="match status" value="1"/>
</dbReference>
<feature type="binding site" evidence="2">
    <location>
        <begin position="191"/>
        <end position="193"/>
    </location>
    <ligand>
        <name>substrate</name>
    </ligand>
</feature>
<keyword evidence="2" id="KW-0460">Magnesium</keyword>
<feature type="binding site" evidence="2">
    <location>
        <position position="17"/>
    </location>
    <ligand>
        <name>Mg(2+)</name>
        <dbReference type="ChEBI" id="CHEBI:18420"/>
    </ligand>
</feature>